<evidence type="ECO:0000256" key="10">
    <source>
        <dbReference type="SAM" id="MobiDB-lite"/>
    </source>
</evidence>
<dbReference type="Pfam" id="PF12831">
    <property type="entry name" value="FAD_oxidored"/>
    <property type="match status" value="1"/>
</dbReference>
<dbReference type="Gene3D" id="3.40.50.720">
    <property type="entry name" value="NAD(P)-binding Rossmann-like Domain"/>
    <property type="match status" value="1"/>
</dbReference>
<dbReference type="PANTHER" id="PTHR42917:SF2">
    <property type="entry name" value="2,4-DIENOYL-COA REDUCTASE [(2E)-ENOYL-COA-PRODUCING]"/>
    <property type="match status" value="1"/>
</dbReference>
<dbReference type="InterPro" id="IPR051793">
    <property type="entry name" value="NADH:flavin_oxidoreductase"/>
</dbReference>
<dbReference type="SUPFAM" id="SSF51905">
    <property type="entry name" value="FAD/NAD(P)-binding domain"/>
    <property type="match status" value="1"/>
</dbReference>
<dbReference type="EMBL" id="WHZW01000016">
    <property type="protein sequence ID" value="NEG89982.1"/>
    <property type="molecule type" value="Genomic_DNA"/>
</dbReference>
<dbReference type="InterPro" id="IPR013785">
    <property type="entry name" value="Aldolase_TIM"/>
</dbReference>
<feature type="compositionally biased region" description="Low complexity" evidence="10">
    <location>
        <begin position="616"/>
        <end position="646"/>
    </location>
</feature>
<evidence type="ECO:0000259" key="12">
    <source>
        <dbReference type="Pfam" id="PF07992"/>
    </source>
</evidence>
<keyword evidence="6" id="KW-0479">Metal-binding</keyword>
<dbReference type="GO" id="GO:0010181">
    <property type="term" value="F:FMN binding"/>
    <property type="evidence" value="ECO:0007669"/>
    <property type="project" value="InterPro"/>
</dbReference>
<protein>
    <submittedName>
        <fullName evidence="13">NAD(P)-binding protein</fullName>
    </submittedName>
</protein>
<evidence type="ECO:0000256" key="9">
    <source>
        <dbReference type="ARBA" id="ARBA00023014"/>
    </source>
</evidence>
<comment type="cofactor">
    <cofactor evidence="1">
        <name>FMN</name>
        <dbReference type="ChEBI" id="CHEBI:58210"/>
    </cofactor>
</comment>
<dbReference type="Pfam" id="PF00724">
    <property type="entry name" value="Oxidored_FMN"/>
    <property type="match status" value="1"/>
</dbReference>
<evidence type="ECO:0000259" key="11">
    <source>
        <dbReference type="Pfam" id="PF00724"/>
    </source>
</evidence>
<feature type="domain" description="FAD/NAD(P)-binding" evidence="12">
    <location>
        <begin position="491"/>
        <end position="607"/>
    </location>
</feature>
<keyword evidence="7" id="KW-0560">Oxidoreductase</keyword>
<evidence type="ECO:0000256" key="6">
    <source>
        <dbReference type="ARBA" id="ARBA00022723"/>
    </source>
</evidence>
<keyword evidence="4" id="KW-0285">Flavoprotein</keyword>
<evidence type="ECO:0000256" key="1">
    <source>
        <dbReference type="ARBA" id="ARBA00001917"/>
    </source>
</evidence>
<comment type="similarity">
    <text evidence="3">In the N-terminal section; belongs to the NADH:flavin oxidoreductase/NADH oxidase family.</text>
</comment>
<dbReference type="PRINTS" id="PR00368">
    <property type="entry name" value="FADPNR"/>
</dbReference>
<proteinExistence type="inferred from homology"/>
<keyword evidence="14" id="KW-1185">Reference proteome</keyword>
<feature type="region of interest" description="Disordered" evidence="10">
    <location>
        <begin position="1"/>
        <end position="22"/>
    </location>
</feature>
<comment type="caution">
    <text evidence="13">The sequence shown here is derived from an EMBL/GenBank/DDBJ whole genome shotgun (WGS) entry which is preliminary data.</text>
</comment>
<dbReference type="InterPro" id="IPR054629">
    <property type="entry name" value="BilR_N"/>
</dbReference>
<gene>
    <name evidence="13" type="ORF">GFD25_08305</name>
</gene>
<feature type="region of interest" description="Disordered" evidence="10">
    <location>
        <begin position="608"/>
        <end position="648"/>
    </location>
</feature>
<evidence type="ECO:0000256" key="7">
    <source>
        <dbReference type="ARBA" id="ARBA00023002"/>
    </source>
</evidence>
<dbReference type="GO" id="GO:0051536">
    <property type="term" value="F:iron-sulfur cluster binding"/>
    <property type="evidence" value="ECO:0007669"/>
    <property type="project" value="UniProtKB-KW"/>
</dbReference>
<accession>A0A6N9Z5R3</accession>
<evidence type="ECO:0000313" key="13">
    <source>
        <dbReference type="EMBL" id="NEG89982.1"/>
    </source>
</evidence>
<evidence type="ECO:0000313" key="14">
    <source>
        <dbReference type="Proteomes" id="UP000469194"/>
    </source>
</evidence>
<dbReference type="InterPro" id="IPR001155">
    <property type="entry name" value="OxRdtase_FMN_N"/>
</dbReference>
<dbReference type="SUPFAM" id="SSF51395">
    <property type="entry name" value="FMN-linked oxidoreductases"/>
    <property type="match status" value="1"/>
</dbReference>
<keyword evidence="8" id="KW-0408">Iron</keyword>
<evidence type="ECO:0000256" key="8">
    <source>
        <dbReference type="ARBA" id="ARBA00023004"/>
    </source>
</evidence>
<dbReference type="GO" id="GO:0016491">
    <property type="term" value="F:oxidoreductase activity"/>
    <property type="evidence" value="ECO:0007669"/>
    <property type="project" value="UniProtKB-KW"/>
</dbReference>
<evidence type="ECO:0000256" key="4">
    <source>
        <dbReference type="ARBA" id="ARBA00022630"/>
    </source>
</evidence>
<dbReference type="AlphaFoldDB" id="A0A6N9Z5R3"/>
<dbReference type="NCBIfam" id="NF045599">
    <property type="entry name" value="bili_reduct_long"/>
    <property type="match status" value="1"/>
</dbReference>
<sequence>MTDTATTTLAPEGTDTLDTPDAPDTTAILMQPLEIRHMRLKNRIMFPPMTTGYEARDGSITEQSINFYKRVAEGGAAYIVLGDVTPVHTISPTPKLVTDEQIPSFAALADALHEFDCKLGLQVFHPEYDTVAVAELFAKGDMAGARAKLHHDMAHYVNEVSAERLGEILGSITALARRAAAAGADAIEVHGDRLVGSLCSPLINERDDEYGGSFDNRTRFAREVVRAIRAGSPDICIDYKLPIITENPQIGRGGLFIDEAVTLARLLVEDGVDTFHVGQANHTGNLNDTIPAMGTRPDCFMEPYSRRIKEAVDVPVSTVGAIPDADAAARLIASGACDYVGLGRPILCDPDYANKVADGRADLIRPCIMCNRGCTDAIASRRFISCVLNAQNGYEYQRVIGKTEAPKRIAVVGGGPAGMEAARVAALRGHDVTLFERADRLGGQLDIASVPPRKGTMRRIEQWYARALDAAGADVRLNTEATPEMLADGRFDEVIVAVGGRNATPPIPGTDLPHVMDAWRVLAGEQRPHGRTVIIGGGLVGAETAELIAQDDYGCDVTVVEMMGQIAAEESSTIKPIMMEDFATHHVTLLTNTKVERVTEHAVEAVETINPPAPAGRPGAPAGRPGARPAGGAPGQAAEASGAPEPQTRPVTIPCDCVILALGTAPLPFDTTALDAAGITVTRVGDCNGRAADINRAVEEGYLAAVAA</sequence>
<dbReference type="SUPFAM" id="SSF51971">
    <property type="entry name" value="Nucleotide-binding domain"/>
    <property type="match status" value="1"/>
</dbReference>
<dbReference type="Pfam" id="PF07992">
    <property type="entry name" value="Pyr_redox_2"/>
    <property type="match status" value="1"/>
</dbReference>
<evidence type="ECO:0000256" key="2">
    <source>
        <dbReference type="ARBA" id="ARBA00001966"/>
    </source>
</evidence>
<dbReference type="Gene3D" id="3.20.20.70">
    <property type="entry name" value="Aldolase class I"/>
    <property type="match status" value="1"/>
</dbReference>
<keyword evidence="9" id="KW-0411">Iron-sulfur</keyword>
<reference evidence="13 14" key="1">
    <citation type="submission" date="2019-10" db="EMBL/GenBank/DDBJ databases">
        <title>Bifidobacterium from non-human primates.</title>
        <authorList>
            <person name="Modesto M."/>
        </authorList>
    </citation>
    <scope>NUCLEOTIDE SEQUENCE [LARGE SCALE GENOMIC DNA]</scope>
    <source>
        <strain evidence="13 14">TRE17</strain>
    </source>
</reference>
<feature type="domain" description="NADH:flavin oxidoreductase/NADH oxidase N-terminal" evidence="11">
    <location>
        <begin position="29"/>
        <end position="362"/>
    </location>
</feature>
<dbReference type="InterPro" id="IPR023753">
    <property type="entry name" value="FAD/NAD-binding_dom"/>
</dbReference>
<comment type="cofactor">
    <cofactor evidence="2">
        <name>[4Fe-4S] cluster</name>
        <dbReference type="ChEBI" id="CHEBI:49883"/>
    </cofactor>
</comment>
<dbReference type="RefSeq" id="WP_163231800.1">
    <property type="nucleotide sequence ID" value="NZ_WHZW01000016.1"/>
</dbReference>
<dbReference type="InterPro" id="IPR036188">
    <property type="entry name" value="FAD/NAD-bd_sf"/>
</dbReference>
<name>A0A6N9Z5R3_9BIFI</name>
<dbReference type="Gene3D" id="3.50.50.60">
    <property type="entry name" value="FAD/NAD(P)-binding domain"/>
    <property type="match status" value="1"/>
</dbReference>
<dbReference type="PANTHER" id="PTHR42917">
    <property type="entry name" value="2,4-DIENOYL-COA REDUCTASE"/>
    <property type="match status" value="1"/>
</dbReference>
<organism evidence="13 14">
    <name type="scientific">Bifidobacterium aerophilum</name>
    <dbReference type="NCBI Taxonomy" id="1798155"/>
    <lineage>
        <taxon>Bacteria</taxon>
        <taxon>Bacillati</taxon>
        <taxon>Actinomycetota</taxon>
        <taxon>Actinomycetes</taxon>
        <taxon>Bifidobacteriales</taxon>
        <taxon>Bifidobacteriaceae</taxon>
        <taxon>Bifidobacterium</taxon>
    </lineage>
</organism>
<dbReference type="Proteomes" id="UP000469194">
    <property type="component" value="Unassembled WGS sequence"/>
</dbReference>
<evidence type="ECO:0000256" key="3">
    <source>
        <dbReference type="ARBA" id="ARBA00011048"/>
    </source>
</evidence>
<evidence type="ECO:0000256" key="5">
    <source>
        <dbReference type="ARBA" id="ARBA00022643"/>
    </source>
</evidence>
<dbReference type="GO" id="GO:0046872">
    <property type="term" value="F:metal ion binding"/>
    <property type="evidence" value="ECO:0007669"/>
    <property type="project" value="UniProtKB-KW"/>
</dbReference>
<keyword evidence="5" id="KW-0288">FMN</keyword>
<dbReference type="NCBIfam" id="NF045592">
    <property type="entry name" value="bili_reduct_N"/>
    <property type="match status" value="1"/>
</dbReference>